<proteinExistence type="predicted"/>
<dbReference type="RefSeq" id="WP_255836886.1">
    <property type="nucleotide sequence ID" value="NZ_CP073346.1"/>
</dbReference>
<dbReference type="PANTHER" id="PTHR38443">
    <property type="match status" value="1"/>
</dbReference>
<dbReference type="PANTHER" id="PTHR38443:SF2">
    <property type="entry name" value="NON-HEMOLYTIC ENTEROTOXIN LYTIC COMPONENT L1"/>
    <property type="match status" value="1"/>
</dbReference>
<dbReference type="Gene3D" id="1.20.1170.10">
    <property type="match status" value="1"/>
</dbReference>
<keyword evidence="2" id="KW-0472">Membrane</keyword>
<accession>A0ABY5H366</accession>
<feature type="coiled-coil region" evidence="1">
    <location>
        <begin position="181"/>
        <end position="208"/>
    </location>
</feature>
<feature type="transmembrane region" description="Helical" evidence="2">
    <location>
        <begin position="235"/>
        <end position="254"/>
    </location>
</feature>
<sequence>MKEHTRNTLKEDRTMLSLARAIGANASSLAQAQTSYKQNVVEVNTLMTSVLTSCLPTLNQNPPDWNEFISAYEQANGEALNWVNSVMARLLDVPQEVLGYNAIISQVLQDAKVQAQTLIAQPSNPTALAMLNQDLNALTSQLALVTSFIAGAVAALQQSRDSLPDMAAQLQTIADRSTQDASADQAQIDQLNSDIAALKADIKSLTAAIVALGIADGVALTLGVAATIALWPAGALTWFVLGPIVAVATTYIALDAEKIKADQASIQAKLGQITGITADVATLHVLAGNFADLASQSEAVQTSLQAILAEWQTLESEVGMAVSDIRSALADASGSNFNAVLADLNDAIDEWNAAYAQAGSLQLDLQVNDAQLEYGMSSAQVQTALAAGQTFGLIEYYNNVSTQARKVA</sequence>
<gene>
    <name evidence="3" type="ORF">KDW96_14055</name>
</gene>
<dbReference type="EMBL" id="CP073346">
    <property type="protein sequence ID" value="UTW06307.1"/>
    <property type="molecule type" value="Genomic_DNA"/>
</dbReference>
<dbReference type="InterPro" id="IPR052785">
    <property type="entry name" value="Enterotoxin_cmpnt"/>
</dbReference>
<protein>
    <recommendedName>
        <fullName evidence="5">Enterotoxin (HBL)</fullName>
    </recommendedName>
</protein>
<evidence type="ECO:0000256" key="1">
    <source>
        <dbReference type="SAM" id="Coils"/>
    </source>
</evidence>
<keyword evidence="4" id="KW-1185">Reference proteome</keyword>
<reference evidence="3" key="1">
    <citation type="submission" date="2021-04" db="EMBL/GenBank/DDBJ databases">
        <title>Oceanospirillales bacteria with DddD are important DMSP degraders in coastal seawater.</title>
        <authorList>
            <person name="Liu J."/>
        </authorList>
    </citation>
    <scope>NUCLEOTIDE SEQUENCE</scope>
    <source>
        <strain evidence="3">D13-4</strain>
    </source>
</reference>
<evidence type="ECO:0000313" key="4">
    <source>
        <dbReference type="Proteomes" id="UP001059672"/>
    </source>
</evidence>
<dbReference type="SUPFAM" id="SSF58100">
    <property type="entry name" value="Bacterial hemolysins"/>
    <property type="match status" value="1"/>
</dbReference>
<dbReference type="Proteomes" id="UP001059672">
    <property type="component" value="Chromosome"/>
</dbReference>
<evidence type="ECO:0000313" key="3">
    <source>
        <dbReference type="EMBL" id="UTW06307.1"/>
    </source>
</evidence>
<organism evidence="3 4">
    <name type="scientific">Pseudomonas benzenivorans</name>
    <dbReference type="NCBI Taxonomy" id="556533"/>
    <lineage>
        <taxon>Bacteria</taxon>
        <taxon>Pseudomonadati</taxon>
        <taxon>Pseudomonadota</taxon>
        <taxon>Gammaproteobacteria</taxon>
        <taxon>Pseudomonadales</taxon>
        <taxon>Pseudomonadaceae</taxon>
        <taxon>Pseudomonas</taxon>
    </lineage>
</organism>
<evidence type="ECO:0000256" key="2">
    <source>
        <dbReference type="SAM" id="Phobius"/>
    </source>
</evidence>
<keyword evidence="2" id="KW-0812">Transmembrane</keyword>
<name>A0ABY5H366_9PSED</name>
<keyword evidence="2" id="KW-1133">Transmembrane helix</keyword>
<dbReference type="CDD" id="cd21116">
    <property type="entry name" value="ClyA-like"/>
    <property type="match status" value="1"/>
</dbReference>
<evidence type="ECO:0008006" key="5">
    <source>
        <dbReference type="Google" id="ProtNLM"/>
    </source>
</evidence>
<feature type="transmembrane region" description="Helical" evidence="2">
    <location>
        <begin position="205"/>
        <end position="229"/>
    </location>
</feature>
<keyword evidence="1" id="KW-0175">Coiled coil</keyword>